<dbReference type="RefSeq" id="WP_378319138.1">
    <property type="nucleotide sequence ID" value="NZ_JBHUHY010000003.1"/>
</dbReference>
<dbReference type="Proteomes" id="UP001597344">
    <property type="component" value="Unassembled WGS sequence"/>
</dbReference>
<proteinExistence type="predicted"/>
<comment type="caution">
    <text evidence="1">The sequence shown here is derived from an EMBL/GenBank/DDBJ whole genome shotgun (WGS) entry which is preliminary data.</text>
</comment>
<accession>A0ABW5AT79</accession>
<reference evidence="2" key="1">
    <citation type="journal article" date="2019" name="Int. J. Syst. Evol. Microbiol.">
        <title>The Global Catalogue of Microorganisms (GCM) 10K type strain sequencing project: providing services to taxonomists for standard genome sequencing and annotation.</title>
        <authorList>
            <consortium name="The Broad Institute Genomics Platform"/>
            <consortium name="The Broad Institute Genome Sequencing Center for Infectious Disease"/>
            <person name="Wu L."/>
            <person name="Ma J."/>
        </authorList>
    </citation>
    <scope>NUCLEOTIDE SEQUENCE [LARGE SCALE GENOMIC DNA]</scope>
    <source>
        <strain evidence="2">DT92</strain>
    </source>
</reference>
<evidence type="ECO:0000313" key="2">
    <source>
        <dbReference type="Proteomes" id="UP001597344"/>
    </source>
</evidence>
<protein>
    <submittedName>
        <fullName evidence="1">Energy transducer TonB</fullName>
    </submittedName>
</protein>
<name>A0ABW5AT79_9FLAO</name>
<dbReference type="Gene3D" id="3.30.1150.10">
    <property type="match status" value="1"/>
</dbReference>
<keyword evidence="2" id="KW-1185">Reference proteome</keyword>
<evidence type="ECO:0000313" key="1">
    <source>
        <dbReference type="EMBL" id="MFD2186158.1"/>
    </source>
</evidence>
<organism evidence="1 2">
    <name type="scientific">Aquimarina celericrescens</name>
    <dbReference type="NCBI Taxonomy" id="1964542"/>
    <lineage>
        <taxon>Bacteria</taxon>
        <taxon>Pseudomonadati</taxon>
        <taxon>Bacteroidota</taxon>
        <taxon>Flavobacteriia</taxon>
        <taxon>Flavobacteriales</taxon>
        <taxon>Flavobacteriaceae</taxon>
        <taxon>Aquimarina</taxon>
    </lineage>
</organism>
<dbReference type="EMBL" id="JBHUHY010000003">
    <property type="protein sequence ID" value="MFD2186158.1"/>
    <property type="molecule type" value="Genomic_DNA"/>
</dbReference>
<dbReference type="SUPFAM" id="SSF74653">
    <property type="entry name" value="TolA/TonB C-terminal domain"/>
    <property type="match status" value="1"/>
</dbReference>
<gene>
    <name evidence="1" type="ORF">ACFSJT_05095</name>
</gene>
<sequence>MQKISLLIVMCIMFYFVGNSQVQQEQEIFLKKSTSKDKTYNNNKVDQKATFIGGDSELFKFYKNNSTFKVNHFQVPDKSTYFNLYIDEKGNVYDFKIIKSVDDDHNKEIERLVNIMPKWNPAKNNNKTVKVILLDYITFQ</sequence>